<name>A0A1F5GWK6_9BACT</name>
<keyword evidence="1" id="KW-1133">Transmembrane helix</keyword>
<comment type="caution">
    <text evidence="2">The sequence shown here is derived from an EMBL/GenBank/DDBJ whole genome shotgun (WGS) entry which is preliminary data.</text>
</comment>
<evidence type="ECO:0000313" key="2">
    <source>
        <dbReference type="EMBL" id="OGD96194.1"/>
    </source>
</evidence>
<evidence type="ECO:0000313" key="3">
    <source>
        <dbReference type="Proteomes" id="UP000176666"/>
    </source>
</evidence>
<keyword evidence="1" id="KW-0812">Transmembrane</keyword>
<dbReference type="AlphaFoldDB" id="A0A1F5GWK6"/>
<reference evidence="2 3" key="1">
    <citation type="journal article" date="2016" name="Nat. Commun.">
        <title>Thousands of microbial genomes shed light on interconnected biogeochemical processes in an aquifer system.</title>
        <authorList>
            <person name="Anantharaman K."/>
            <person name="Brown C.T."/>
            <person name="Hug L.A."/>
            <person name="Sharon I."/>
            <person name="Castelle C.J."/>
            <person name="Probst A.J."/>
            <person name="Thomas B.C."/>
            <person name="Singh A."/>
            <person name="Wilkins M.J."/>
            <person name="Karaoz U."/>
            <person name="Brodie E.L."/>
            <person name="Williams K.H."/>
            <person name="Hubbard S.S."/>
            <person name="Banfield J.F."/>
        </authorList>
    </citation>
    <scope>NUCLEOTIDE SEQUENCE [LARGE SCALE GENOMIC DNA]</scope>
</reference>
<proteinExistence type="predicted"/>
<protein>
    <submittedName>
        <fullName evidence="2">Uncharacterized protein</fullName>
    </submittedName>
</protein>
<dbReference type="EMBL" id="MFBJ01000028">
    <property type="protein sequence ID" value="OGD96194.1"/>
    <property type="molecule type" value="Genomic_DNA"/>
</dbReference>
<evidence type="ECO:0000256" key="1">
    <source>
        <dbReference type="SAM" id="Phobius"/>
    </source>
</evidence>
<feature type="transmembrane region" description="Helical" evidence="1">
    <location>
        <begin position="67"/>
        <end position="86"/>
    </location>
</feature>
<sequence>MEISVASVTTLLVLLISVSATYNAFLLRGGKLAWSQVLIVMGMVSLLLSLVLPRFLPDPRIIRNANLSDLLFIVGFIFLLLASVKLHTALK</sequence>
<keyword evidence="1" id="KW-0472">Membrane</keyword>
<feature type="transmembrane region" description="Helical" evidence="1">
    <location>
        <begin position="36"/>
        <end position="55"/>
    </location>
</feature>
<gene>
    <name evidence="2" type="ORF">A3F02_02340</name>
</gene>
<dbReference type="Proteomes" id="UP000176666">
    <property type="component" value="Unassembled WGS sequence"/>
</dbReference>
<organism evidence="2 3">
    <name type="scientific">Candidatus Curtissbacteria bacterium RIFCSPHIGHO2_12_FULL_38_9b</name>
    <dbReference type="NCBI Taxonomy" id="1797720"/>
    <lineage>
        <taxon>Bacteria</taxon>
        <taxon>Candidatus Curtissiibacteriota</taxon>
    </lineage>
</organism>
<accession>A0A1F5GWK6</accession>